<dbReference type="InterPro" id="IPR051781">
    <property type="entry name" value="Metallo-dep_Hydrolase"/>
</dbReference>
<dbReference type="InterPro" id="IPR006680">
    <property type="entry name" value="Amidohydro-rel"/>
</dbReference>
<feature type="region of interest" description="Disordered" evidence="1">
    <location>
        <begin position="22"/>
        <end position="54"/>
    </location>
</feature>
<feature type="region of interest" description="Disordered" evidence="1">
    <location>
        <begin position="467"/>
        <end position="487"/>
    </location>
</feature>
<dbReference type="PANTHER" id="PTHR43135">
    <property type="entry name" value="ALPHA-D-RIBOSE 1-METHYLPHOSPHONATE 5-TRIPHOSPHATE DIPHOSPHATASE"/>
    <property type="match status" value="1"/>
</dbReference>
<organism evidence="3 4">
    <name type="scientific">Sphingomonas rubra</name>
    <dbReference type="NCBI Taxonomy" id="634430"/>
    <lineage>
        <taxon>Bacteria</taxon>
        <taxon>Pseudomonadati</taxon>
        <taxon>Pseudomonadota</taxon>
        <taxon>Alphaproteobacteria</taxon>
        <taxon>Sphingomonadales</taxon>
        <taxon>Sphingomonadaceae</taxon>
        <taxon>Sphingomonas</taxon>
    </lineage>
</organism>
<gene>
    <name evidence="3" type="ORF">SAMN04488241_102319</name>
</gene>
<evidence type="ECO:0000313" key="3">
    <source>
        <dbReference type="EMBL" id="SFP50274.1"/>
    </source>
</evidence>
<dbReference type="OrthoDB" id="9802793at2"/>
<dbReference type="SUPFAM" id="SSF51556">
    <property type="entry name" value="Metallo-dependent hydrolases"/>
    <property type="match status" value="1"/>
</dbReference>
<evidence type="ECO:0000259" key="2">
    <source>
        <dbReference type="Pfam" id="PF01979"/>
    </source>
</evidence>
<dbReference type="STRING" id="634430.SAMN04488241_102319"/>
<feature type="compositionally biased region" description="Basic and acidic residues" evidence="1">
    <location>
        <begin position="33"/>
        <end position="44"/>
    </location>
</feature>
<feature type="domain" description="Amidohydrolase-related" evidence="2">
    <location>
        <begin position="358"/>
        <end position="454"/>
    </location>
</feature>
<name>A0A1I5QVF0_9SPHN</name>
<dbReference type="GO" id="GO:0016810">
    <property type="term" value="F:hydrolase activity, acting on carbon-nitrogen (but not peptide) bonds"/>
    <property type="evidence" value="ECO:0007669"/>
    <property type="project" value="InterPro"/>
</dbReference>
<proteinExistence type="predicted"/>
<dbReference type="RefSeq" id="WP_093331525.1">
    <property type="nucleotide sequence ID" value="NZ_FOXP01000002.1"/>
</dbReference>
<protein>
    <submittedName>
        <fullName evidence="3">Imidazolonepropionase</fullName>
    </submittedName>
</protein>
<dbReference type="InterPro" id="IPR032466">
    <property type="entry name" value="Metal_Hydrolase"/>
</dbReference>
<dbReference type="AlphaFoldDB" id="A0A1I5QVF0"/>
<reference evidence="3 4" key="1">
    <citation type="submission" date="2016-10" db="EMBL/GenBank/DDBJ databases">
        <authorList>
            <person name="de Groot N.N."/>
        </authorList>
    </citation>
    <scope>NUCLEOTIDE SEQUENCE [LARGE SCALE GENOMIC DNA]</scope>
    <source>
        <strain evidence="3 4">CGMCC 1.9113</strain>
    </source>
</reference>
<sequence length="487" mass="52280">MRATGLAGVAMALALVGCAESGARPQSAGDNDASGRKVAAEKQRAPGLNKGYSHDPFPSTYRAYPGVPTLVRNVTIYDGEGGRIENGQVLFADGKVVAVGQNVDAPAGTTVIDGAGKWVTPGIIDIHSHLGDYPTPSVQAHSDGNEATDPVTADVWAEHSVWPQDPGFGKALANGGVTTLQILPGSANLFGGRSVVLKNVYARTMQGMKFPGAPYGLKMACGENPKRVYGGKNRKPSTRMGNVAVDRATWAKAAKYRQDWDAYETNGGKAPDRDIAMDTLRGVLSGEIRVQNHCYRADEMAIVMDMAKEFGYRVTAFHHAVEAYKIGDLLKANDTCAAVWADWYGFKMESYDGIGENLALLHKAGACAMIHSDDENGIQRLNQEVAKALASGRRAGIDVPDAEAWEWLSYGPAKALGIAERTGSLKPGKMADVVLWNGDPFSVYTRPEKVWVDGALLYDALDPKRRPISDFELGQPGRDPRMTGEVK</sequence>
<keyword evidence="4" id="KW-1185">Reference proteome</keyword>
<dbReference type="InterPro" id="IPR011059">
    <property type="entry name" value="Metal-dep_hydrolase_composite"/>
</dbReference>
<dbReference type="Gene3D" id="2.30.40.10">
    <property type="entry name" value="Urease, subunit C, domain 1"/>
    <property type="match status" value="1"/>
</dbReference>
<accession>A0A1I5QVF0</accession>
<dbReference type="Proteomes" id="UP000199586">
    <property type="component" value="Unassembled WGS sequence"/>
</dbReference>
<dbReference type="PANTHER" id="PTHR43135:SF3">
    <property type="entry name" value="ALPHA-D-RIBOSE 1-METHYLPHOSPHONATE 5-TRIPHOSPHATE DIPHOSPHATASE"/>
    <property type="match status" value="1"/>
</dbReference>
<evidence type="ECO:0000256" key="1">
    <source>
        <dbReference type="SAM" id="MobiDB-lite"/>
    </source>
</evidence>
<feature type="compositionally biased region" description="Basic and acidic residues" evidence="1">
    <location>
        <begin position="478"/>
        <end position="487"/>
    </location>
</feature>
<dbReference type="CDD" id="cd01309">
    <property type="entry name" value="Met_dep_hydrolase_C"/>
    <property type="match status" value="1"/>
</dbReference>
<dbReference type="EMBL" id="FOXP01000002">
    <property type="protein sequence ID" value="SFP50274.1"/>
    <property type="molecule type" value="Genomic_DNA"/>
</dbReference>
<dbReference type="PROSITE" id="PS51257">
    <property type="entry name" value="PROKAR_LIPOPROTEIN"/>
    <property type="match status" value="1"/>
</dbReference>
<dbReference type="Gene3D" id="3.20.20.140">
    <property type="entry name" value="Metal-dependent hydrolases"/>
    <property type="match status" value="1"/>
</dbReference>
<dbReference type="Pfam" id="PF01979">
    <property type="entry name" value="Amidohydro_1"/>
    <property type="match status" value="1"/>
</dbReference>
<dbReference type="SUPFAM" id="SSF51338">
    <property type="entry name" value="Composite domain of metallo-dependent hydrolases"/>
    <property type="match status" value="1"/>
</dbReference>
<evidence type="ECO:0000313" key="4">
    <source>
        <dbReference type="Proteomes" id="UP000199586"/>
    </source>
</evidence>